<dbReference type="SUPFAM" id="SSF103473">
    <property type="entry name" value="MFS general substrate transporter"/>
    <property type="match status" value="1"/>
</dbReference>
<feature type="domain" description="Major facilitator superfamily (MFS) profile" evidence="6">
    <location>
        <begin position="232"/>
        <end position="410"/>
    </location>
</feature>
<evidence type="ECO:0000256" key="4">
    <source>
        <dbReference type="ARBA" id="ARBA00023136"/>
    </source>
</evidence>
<evidence type="ECO:0000256" key="1">
    <source>
        <dbReference type="ARBA" id="ARBA00004651"/>
    </source>
</evidence>
<feature type="transmembrane region" description="Helical" evidence="5">
    <location>
        <begin position="298"/>
        <end position="317"/>
    </location>
</feature>
<feature type="transmembrane region" description="Helical" evidence="5">
    <location>
        <begin position="355"/>
        <end position="378"/>
    </location>
</feature>
<evidence type="ECO:0000313" key="7">
    <source>
        <dbReference type="EMBL" id="MBW8485929.1"/>
    </source>
</evidence>
<feature type="transmembrane region" description="Helical" evidence="5">
    <location>
        <begin position="72"/>
        <end position="95"/>
    </location>
</feature>
<feature type="transmembrane region" description="Helical" evidence="5">
    <location>
        <begin position="323"/>
        <end position="343"/>
    </location>
</feature>
<dbReference type="Gene3D" id="1.20.1250.20">
    <property type="entry name" value="MFS general substrate transporter like domains"/>
    <property type="match status" value="2"/>
</dbReference>
<dbReference type="PROSITE" id="PS50850">
    <property type="entry name" value="MFS"/>
    <property type="match status" value="1"/>
</dbReference>
<name>A0ABS7FZQ4_9ACTN</name>
<dbReference type="PANTHER" id="PTHR43129">
    <property type="entry name" value="FOSMIDOMYCIN RESISTANCE PROTEIN"/>
    <property type="match status" value="1"/>
</dbReference>
<dbReference type="InterPro" id="IPR036259">
    <property type="entry name" value="MFS_trans_sf"/>
</dbReference>
<accession>A0ABS7FZQ4</accession>
<keyword evidence="3 5" id="KW-1133">Transmembrane helix</keyword>
<evidence type="ECO:0000256" key="3">
    <source>
        <dbReference type="ARBA" id="ARBA00022989"/>
    </source>
</evidence>
<evidence type="ECO:0000259" key="6">
    <source>
        <dbReference type="PROSITE" id="PS50850"/>
    </source>
</evidence>
<feature type="transmembrane region" description="Helical" evidence="5">
    <location>
        <begin position="384"/>
        <end position="404"/>
    </location>
</feature>
<dbReference type="Pfam" id="PF07690">
    <property type="entry name" value="MFS_1"/>
    <property type="match status" value="1"/>
</dbReference>
<feature type="transmembrane region" description="Helical" evidence="5">
    <location>
        <begin position="264"/>
        <end position="286"/>
    </location>
</feature>
<comment type="subcellular location">
    <subcellularLocation>
        <location evidence="1">Cell membrane</location>
        <topology evidence="1">Multi-pass membrane protein</topology>
    </subcellularLocation>
</comment>
<dbReference type="CDD" id="cd17478">
    <property type="entry name" value="MFS_FsR"/>
    <property type="match status" value="1"/>
</dbReference>
<dbReference type="InterPro" id="IPR020846">
    <property type="entry name" value="MFS_dom"/>
</dbReference>
<comment type="caution">
    <text evidence="7">The sequence shown here is derived from an EMBL/GenBank/DDBJ whole genome shotgun (WGS) entry which is preliminary data.</text>
</comment>
<sequence length="410" mass="40837">MLADLRHIRAGYRQPEGPSGGDAGRVATIAEGAGAPSVPRRMWMWASVHAADDFYQGLVPASIPYLVLERHYGYVAASGLTLAATLGGALPQPLVGVAVDRLRLPRLAAAGVLLAGLGFAAAGLGGPYAVVWTLLLLSGLGTAMFHPAAGKAARDAAGGSVTGMSVFAAGGTVGFFLAPVLAVPVLGAWGARGTAAFLPPAVLAAFVLVRDARGRGGAAPAAAPGRDRWRPFAVLTGISVVRSAMFSAIATFIGLYWIRHLGGSAVLAGAALACFLGGGVLGTIAGGRIADRAGPVRAVRIGAALAVPVLAGLRLAPGPLLPLPFAVLAGAAVNVPFAVLVRLGQDYLPGRPGTAAGVTLGLGVSAGGLLAPAFGLAAEARGTPLVFTLLCFVPLAALALALLLPPPDRG</sequence>
<dbReference type="EMBL" id="JAIBOA010000019">
    <property type="protein sequence ID" value="MBW8485929.1"/>
    <property type="molecule type" value="Genomic_DNA"/>
</dbReference>
<dbReference type="InterPro" id="IPR011701">
    <property type="entry name" value="MFS"/>
</dbReference>
<gene>
    <name evidence="7" type="ORF">K1Y72_26375</name>
</gene>
<keyword evidence="4 5" id="KW-0472">Membrane</keyword>
<dbReference type="Proteomes" id="UP000774570">
    <property type="component" value="Unassembled WGS sequence"/>
</dbReference>
<keyword evidence="8" id="KW-1185">Reference proteome</keyword>
<protein>
    <submittedName>
        <fullName evidence="7">MFS transporter</fullName>
    </submittedName>
</protein>
<proteinExistence type="predicted"/>
<feature type="transmembrane region" description="Helical" evidence="5">
    <location>
        <begin position="232"/>
        <end position="258"/>
    </location>
</feature>
<evidence type="ECO:0000313" key="8">
    <source>
        <dbReference type="Proteomes" id="UP000774570"/>
    </source>
</evidence>
<evidence type="ECO:0000256" key="2">
    <source>
        <dbReference type="ARBA" id="ARBA00022692"/>
    </source>
</evidence>
<dbReference type="PANTHER" id="PTHR43129:SF1">
    <property type="entry name" value="FOSMIDOMYCIN RESISTANCE PROTEIN"/>
    <property type="match status" value="1"/>
</dbReference>
<evidence type="ECO:0000256" key="5">
    <source>
        <dbReference type="SAM" id="Phobius"/>
    </source>
</evidence>
<feature type="transmembrane region" description="Helical" evidence="5">
    <location>
        <begin position="189"/>
        <end position="209"/>
    </location>
</feature>
<feature type="transmembrane region" description="Helical" evidence="5">
    <location>
        <begin position="161"/>
        <end position="183"/>
    </location>
</feature>
<keyword evidence="2 5" id="KW-0812">Transmembrane</keyword>
<organism evidence="7 8">
    <name type="scientific">Actinomadura parmotrematis</name>
    <dbReference type="NCBI Taxonomy" id="2864039"/>
    <lineage>
        <taxon>Bacteria</taxon>
        <taxon>Bacillati</taxon>
        <taxon>Actinomycetota</taxon>
        <taxon>Actinomycetes</taxon>
        <taxon>Streptosporangiales</taxon>
        <taxon>Thermomonosporaceae</taxon>
        <taxon>Actinomadura</taxon>
    </lineage>
</organism>
<reference evidence="7 8" key="1">
    <citation type="submission" date="2021-07" db="EMBL/GenBank/DDBJ databases">
        <title>Actinomadura sp. PM05-2 isolated from lichen.</title>
        <authorList>
            <person name="Somphong A."/>
            <person name="Phongsopitanun W."/>
            <person name="Tanasupawat S."/>
            <person name="Peongsungnone V."/>
        </authorList>
    </citation>
    <scope>NUCLEOTIDE SEQUENCE [LARGE SCALE GENOMIC DNA]</scope>
    <source>
        <strain evidence="7 8">PM05-2</strain>
    </source>
</reference>